<sequence length="384" mass="41619">MSNFFGKKIKKGNLWGFFKNHPFYFTLKSKASVIFSRKEGLKRSLNSNFYFTLTSLVLLGVLFFSSGSFAEQNYSGSGNIRSSFMNSATSGSEDLFFSQNNSLALETPDLKIEDNFIYGVSTPRVLTTQTLGDIFGSESPQSSKDVINYTIQSGDTISSIAEEFNISSDTLLWSNNLAFGSSLKTGQNLVILPISGVLYLVKPGDTLSQIASTHKAKVEDIVEFNNLTSEVDLFVGDTLVIPGGIMPKKSAPSVVQNPVPDSFFIYPAEGIITQGLHYYNAVDLANQCGTPIHATASGTVQRAKYGWNYGGGNQITIMHSGGIVTYYGHLQTIFVKPGDNITVGDRIGLMGSTGLSTGCHVHFEVIGAKNPLARYSAGTTLKYK</sequence>
<name>A0A1G2I5V3_9BACT</name>
<dbReference type="CDD" id="cd00118">
    <property type="entry name" value="LysM"/>
    <property type="match status" value="2"/>
</dbReference>
<dbReference type="PROSITE" id="PS51782">
    <property type="entry name" value="LYSM"/>
    <property type="match status" value="2"/>
</dbReference>
<proteinExistence type="predicted"/>
<gene>
    <name evidence="2" type="ORF">A3D35_03495</name>
</gene>
<dbReference type="SMART" id="SM00257">
    <property type="entry name" value="LysM"/>
    <property type="match status" value="2"/>
</dbReference>
<dbReference type="InterPro" id="IPR011055">
    <property type="entry name" value="Dup_hybrid_motif"/>
</dbReference>
<dbReference type="STRING" id="1802206.A3D35_03495"/>
<dbReference type="Gene3D" id="2.70.70.10">
    <property type="entry name" value="Glucose Permease (Domain IIA)"/>
    <property type="match status" value="1"/>
</dbReference>
<dbReference type="EMBL" id="MHOS01000009">
    <property type="protein sequence ID" value="OGZ69428.1"/>
    <property type="molecule type" value="Genomic_DNA"/>
</dbReference>
<accession>A0A1G2I5V3</accession>
<dbReference type="Pfam" id="PF01476">
    <property type="entry name" value="LysM"/>
    <property type="match status" value="2"/>
</dbReference>
<dbReference type="SUPFAM" id="SSF51261">
    <property type="entry name" value="Duplicated hybrid motif"/>
    <property type="match status" value="1"/>
</dbReference>
<evidence type="ECO:0000313" key="2">
    <source>
        <dbReference type="EMBL" id="OGZ69428.1"/>
    </source>
</evidence>
<dbReference type="InterPro" id="IPR016047">
    <property type="entry name" value="M23ase_b-sheet_dom"/>
</dbReference>
<feature type="domain" description="LysM" evidence="1">
    <location>
        <begin position="147"/>
        <end position="191"/>
    </location>
</feature>
<protein>
    <recommendedName>
        <fullName evidence="1">LysM domain-containing protein</fullName>
    </recommendedName>
</protein>
<dbReference type="AlphaFoldDB" id="A0A1G2I5V3"/>
<evidence type="ECO:0000313" key="3">
    <source>
        <dbReference type="Proteomes" id="UP000176421"/>
    </source>
</evidence>
<dbReference type="CDD" id="cd12797">
    <property type="entry name" value="M23_peptidase"/>
    <property type="match status" value="1"/>
</dbReference>
<dbReference type="PANTHER" id="PTHR21666:SF270">
    <property type="entry name" value="MUREIN HYDROLASE ACTIVATOR ENVC"/>
    <property type="match status" value="1"/>
</dbReference>
<organism evidence="2 3">
    <name type="scientific">Candidatus Staskawiczbacteria bacterium RIFCSPHIGHO2_02_FULL_34_9</name>
    <dbReference type="NCBI Taxonomy" id="1802206"/>
    <lineage>
        <taxon>Bacteria</taxon>
        <taxon>Candidatus Staskawicziibacteriota</taxon>
    </lineage>
</organism>
<dbReference type="GO" id="GO:0004222">
    <property type="term" value="F:metalloendopeptidase activity"/>
    <property type="evidence" value="ECO:0007669"/>
    <property type="project" value="TreeGrafter"/>
</dbReference>
<reference evidence="2 3" key="1">
    <citation type="journal article" date="2016" name="Nat. Commun.">
        <title>Thousands of microbial genomes shed light on interconnected biogeochemical processes in an aquifer system.</title>
        <authorList>
            <person name="Anantharaman K."/>
            <person name="Brown C.T."/>
            <person name="Hug L.A."/>
            <person name="Sharon I."/>
            <person name="Castelle C.J."/>
            <person name="Probst A.J."/>
            <person name="Thomas B.C."/>
            <person name="Singh A."/>
            <person name="Wilkins M.J."/>
            <person name="Karaoz U."/>
            <person name="Brodie E.L."/>
            <person name="Williams K.H."/>
            <person name="Hubbard S.S."/>
            <person name="Banfield J.F."/>
        </authorList>
    </citation>
    <scope>NUCLEOTIDE SEQUENCE [LARGE SCALE GENOMIC DNA]</scope>
</reference>
<feature type="domain" description="LysM" evidence="1">
    <location>
        <begin position="197"/>
        <end position="241"/>
    </location>
</feature>
<dbReference type="PANTHER" id="PTHR21666">
    <property type="entry name" value="PEPTIDASE-RELATED"/>
    <property type="match status" value="1"/>
</dbReference>
<dbReference type="InterPro" id="IPR036779">
    <property type="entry name" value="LysM_dom_sf"/>
</dbReference>
<dbReference type="Proteomes" id="UP000176421">
    <property type="component" value="Unassembled WGS sequence"/>
</dbReference>
<dbReference type="InterPro" id="IPR018392">
    <property type="entry name" value="LysM"/>
</dbReference>
<dbReference type="SUPFAM" id="SSF54106">
    <property type="entry name" value="LysM domain"/>
    <property type="match status" value="1"/>
</dbReference>
<evidence type="ECO:0000259" key="1">
    <source>
        <dbReference type="PROSITE" id="PS51782"/>
    </source>
</evidence>
<dbReference type="Pfam" id="PF01551">
    <property type="entry name" value="Peptidase_M23"/>
    <property type="match status" value="1"/>
</dbReference>
<dbReference type="Gene3D" id="3.10.350.10">
    <property type="entry name" value="LysM domain"/>
    <property type="match status" value="2"/>
</dbReference>
<dbReference type="InterPro" id="IPR050570">
    <property type="entry name" value="Cell_wall_metabolism_enzyme"/>
</dbReference>
<comment type="caution">
    <text evidence="2">The sequence shown here is derived from an EMBL/GenBank/DDBJ whole genome shotgun (WGS) entry which is preliminary data.</text>
</comment>